<evidence type="ECO:0000313" key="3">
    <source>
        <dbReference type="Proteomes" id="UP000010472"/>
    </source>
</evidence>
<organism evidence="2 3">
    <name type="scientific">Crinalium epipsammum PCC 9333</name>
    <dbReference type="NCBI Taxonomy" id="1173022"/>
    <lineage>
        <taxon>Bacteria</taxon>
        <taxon>Bacillati</taxon>
        <taxon>Cyanobacteriota</taxon>
        <taxon>Cyanophyceae</taxon>
        <taxon>Gomontiellales</taxon>
        <taxon>Gomontiellaceae</taxon>
        <taxon>Crinalium</taxon>
    </lineage>
</organism>
<dbReference type="RefSeq" id="WP_015205628.1">
    <property type="nucleotide sequence ID" value="NC_019755.1"/>
</dbReference>
<feature type="coiled-coil region" evidence="1">
    <location>
        <begin position="188"/>
        <end position="215"/>
    </location>
</feature>
<evidence type="ECO:0000313" key="2">
    <source>
        <dbReference type="EMBL" id="AFZ15707.1"/>
    </source>
</evidence>
<dbReference type="Proteomes" id="UP000010472">
    <property type="component" value="Plasmid pCRI9333.06"/>
</dbReference>
<geneLocation type="plasmid" evidence="2 3">
    <name>pCRI9333.06</name>
</geneLocation>
<dbReference type="AlphaFoldDB" id="K9W7J3"/>
<dbReference type="EMBL" id="CP003626">
    <property type="protein sequence ID" value="AFZ15707.1"/>
    <property type="molecule type" value="Genomic_DNA"/>
</dbReference>
<sequence length="215" mass="25453">MLANFLNEFLVSIVMELTAKGIDALNPTDAQKLLKEDEKDRRTQYWGSKGFWAGHIEVICRNYDLYEKEKTQKHLNFVLDVFNQYNRQYNYEKLFNSKLVWEQNKLRNYSLWIADFDESVKEEIIHTKTLVKLKNDSIIMDYIKSPNSKRYKEVIKYLKTLPVEGSKNPTTKNQNTVTAEELIERPVIDSDFSSAEQMKKQVEELQAELKRLKEN</sequence>
<evidence type="ECO:0000256" key="1">
    <source>
        <dbReference type="SAM" id="Coils"/>
    </source>
</evidence>
<dbReference type="KEGG" id="cep:Cri9333_4951"/>
<keyword evidence="2" id="KW-0614">Plasmid</keyword>
<proteinExistence type="predicted"/>
<reference evidence="2 3" key="1">
    <citation type="submission" date="2012-06" db="EMBL/GenBank/DDBJ databases">
        <title>Finished plasmid 6 of genome of Crinalium epipsammum PCC 9333.</title>
        <authorList>
            <consortium name="US DOE Joint Genome Institute"/>
            <person name="Gugger M."/>
            <person name="Coursin T."/>
            <person name="Rippka R."/>
            <person name="Tandeau De Marsac N."/>
            <person name="Huntemann M."/>
            <person name="Wei C.-L."/>
            <person name="Han J."/>
            <person name="Detter J.C."/>
            <person name="Han C."/>
            <person name="Tapia R."/>
            <person name="Davenport K."/>
            <person name="Daligault H."/>
            <person name="Erkkila T."/>
            <person name="Gu W."/>
            <person name="Munk A.C.C."/>
            <person name="Teshima H."/>
            <person name="Xu Y."/>
            <person name="Chain P."/>
            <person name="Chen A."/>
            <person name="Krypides N."/>
            <person name="Mavromatis K."/>
            <person name="Markowitz V."/>
            <person name="Szeto E."/>
            <person name="Ivanova N."/>
            <person name="Mikhailova N."/>
            <person name="Ovchinnikova G."/>
            <person name="Pagani I."/>
            <person name="Pati A."/>
            <person name="Goodwin L."/>
            <person name="Peters L."/>
            <person name="Pitluck S."/>
            <person name="Woyke T."/>
            <person name="Kerfeld C."/>
        </authorList>
    </citation>
    <scope>NUCLEOTIDE SEQUENCE [LARGE SCALE GENOMIC DNA]</scope>
    <source>
        <strain evidence="2 3">PCC 9333</strain>
        <plasmid evidence="3">Plasmid pCRI9333.06</plasmid>
    </source>
</reference>
<dbReference type="HOGENOM" id="CLU_1281419_0_0_3"/>
<accession>K9W7J3</accession>
<gene>
    <name evidence="2" type="ORF">Cri9333_4951</name>
</gene>
<name>K9W7J3_9CYAN</name>
<keyword evidence="1" id="KW-0175">Coiled coil</keyword>
<protein>
    <submittedName>
        <fullName evidence="2">Uncharacterized protein</fullName>
    </submittedName>
</protein>
<keyword evidence="3" id="KW-1185">Reference proteome</keyword>